<dbReference type="Gene3D" id="1.10.287.130">
    <property type="match status" value="1"/>
</dbReference>
<dbReference type="AlphaFoldDB" id="A0A3N3E1M2"/>
<dbReference type="GO" id="GO:0000155">
    <property type="term" value="F:phosphorelay sensor kinase activity"/>
    <property type="evidence" value="ECO:0007669"/>
    <property type="project" value="InterPro"/>
</dbReference>
<keyword evidence="6" id="KW-1133">Transmembrane helix</keyword>
<dbReference type="PROSITE" id="PS50109">
    <property type="entry name" value="HIS_KIN"/>
    <property type="match status" value="1"/>
</dbReference>
<feature type="transmembrane region" description="Helical" evidence="6">
    <location>
        <begin position="149"/>
        <end position="168"/>
    </location>
</feature>
<comment type="caution">
    <text evidence="9">The sequence shown here is derived from an EMBL/GenBank/DDBJ whole genome shotgun (WGS) entry which is preliminary data.</text>
</comment>
<dbReference type="Gene3D" id="3.40.50.2300">
    <property type="match status" value="1"/>
</dbReference>
<dbReference type="Proteomes" id="UP000278792">
    <property type="component" value="Unassembled WGS sequence"/>
</dbReference>
<organism evidence="9 10">
    <name type="scientific">Vibrio ponticus</name>
    <dbReference type="NCBI Taxonomy" id="265668"/>
    <lineage>
        <taxon>Bacteria</taxon>
        <taxon>Pseudomonadati</taxon>
        <taxon>Pseudomonadota</taxon>
        <taxon>Gammaproteobacteria</taxon>
        <taxon>Vibrionales</taxon>
        <taxon>Vibrionaceae</taxon>
        <taxon>Vibrio</taxon>
    </lineage>
</organism>
<dbReference type="PANTHER" id="PTHR43547">
    <property type="entry name" value="TWO-COMPONENT HISTIDINE KINASE"/>
    <property type="match status" value="1"/>
</dbReference>
<evidence type="ECO:0000256" key="5">
    <source>
        <dbReference type="PROSITE-ProRule" id="PRU00169"/>
    </source>
</evidence>
<evidence type="ECO:0000259" key="8">
    <source>
        <dbReference type="PROSITE" id="PS50110"/>
    </source>
</evidence>
<feature type="domain" description="Histidine kinase" evidence="7">
    <location>
        <begin position="187"/>
        <end position="417"/>
    </location>
</feature>
<name>A0A3N3E1M2_9VIBR</name>
<dbReference type="SUPFAM" id="SSF55874">
    <property type="entry name" value="ATPase domain of HSP90 chaperone/DNA topoisomerase II/histidine kinase"/>
    <property type="match status" value="1"/>
</dbReference>
<dbReference type="SUPFAM" id="SSF47384">
    <property type="entry name" value="Homodimeric domain of signal transducing histidine kinase"/>
    <property type="match status" value="1"/>
</dbReference>
<keyword evidence="6" id="KW-0472">Membrane</keyword>
<comment type="catalytic activity">
    <reaction evidence="1">
        <text>ATP + protein L-histidine = ADP + protein N-phospho-L-histidine.</text>
        <dbReference type="EC" id="2.7.13.3"/>
    </reaction>
</comment>
<dbReference type="RefSeq" id="WP_123781624.1">
    <property type="nucleotide sequence ID" value="NZ_RKIK01000018.1"/>
</dbReference>
<dbReference type="InterPro" id="IPR001789">
    <property type="entry name" value="Sig_transdc_resp-reg_receiver"/>
</dbReference>
<dbReference type="SMART" id="SM00448">
    <property type="entry name" value="REC"/>
    <property type="match status" value="1"/>
</dbReference>
<dbReference type="GO" id="GO:0016787">
    <property type="term" value="F:hydrolase activity"/>
    <property type="evidence" value="ECO:0007669"/>
    <property type="project" value="UniProtKB-KW"/>
</dbReference>
<accession>A0A3N3E1M2</accession>
<dbReference type="CDD" id="cd17546">
    <property type="entry name" value="REC_hyHK_CKI1_RcsC-like"/>
    <property type="match status" value="1"/>
</dbReference>
<dbReference type="Pfam" id="PF00072">
    <property type="entry name" value="Response_reg"/>
    <property type="match status" value="1"/>
</dbReference>
<feature type="domain" description="Response regulatory" evidence="8">
    <location>
        <begin position="568"/>
        <end position="685"/>
    </location>
</feature>
<dbReference type="PROSITE" id="PS50110">
    <property type="entry name" value="RESPONSE_REGULATORY"/>
    <property type="match status" value="1"/>
</dbReference>
<dbReference type="EMBL" id="RKIK01000018">
    <property type="protein sequence ID" value="ROV60644.1"/>
    <property type="molecule type" value="Genomic_DNA"/>
</dbReference>
<dbReference type="InterPro" id="IPR005467">
    <property type="entry name" value="His_kinase_dom"/>
</dbReference>
<dbReference type="Gene3D" id="3.30.565.10">
    <property type="entry name" value="Histidine kinase-like ATPase, C-terminal domain"/>
    <property type="match status" value="1"/>
</dbReference>
<evidence type="ECO:0000256" key="3">
    <source>
        <dbReference type="ARBA" id="ARBA00022553"/>
    </source>
</evidence>
<feature type="transmembrane region" description="Helical" evidence="6">
    <location>
        <begin position="121"/>
        <end position="137"/>
    </location>
</feature>
<dbReference type="InterPro" id="IPR011006">
    <property type="entry name" value="CheY-like_superfamily"/>
</dbReference>
<evidence type="ECO:0000256" key="6">
    <source>
        <dbReference type="SAM" id="Phobius"/>
    </source>
</evidence>
<keyword evidence="4" id="KW-0378">Hydrolase</keyword>
<protein>
    <recommendedName>
        <fullName evidence="2">histidine kinase</fullName>
        <ecNumber evidence="2">2.7.13.3</ecNumber>
    </recommendedName>
</protein>
<dbReference type="PANTHER" id="PTHR43547:SF2">
    <property type="entry name" value="HYBRID SIGNAL TRANSDUCTION HISTIDINE KINASE C"/>
    <property type="match status" value="1"/>
</dbReference>
<dbReference type="CDD" id="cd00082">
    <property type="entry name" value="HisKA"/>
    <property type="match status" value="1"/>
</dbReference>
<gene>
    <name evidence="9" type="ORF">EGH82_08435</name>
</gene>
<dbReference type="SMART" id="SM00387">
    <property type="entry name" value="HATPase_c"/>
    <property type="match status" value="1"/>
</dbReference>
<dbReference type="InterPro" id="IPR036097">
    <property type="entry name" value="HisK_dim/P_sf"/>
</dbReference>
<dbReference type="PRINTS" id="PR00344">
    <property type="entry name" value="BCTRLSENSOR"/>
</dbReference>
<evidence type="ECO:0000256" key="4">
    <source>
        <dbReference type="ARBA" id="ARBA00022801"/>
    </source>
</evidence>
<feature type="transmembrane region" description="Helical" evidence="6">
    <location>
        <begin position="99"/>
        <end position="115"/>
    </location>
</feature>
<evidence type="ECO:0000259" key="7">
    <source>
        <dbReference type="PROSITE" id="PS50109"/>
    </source>
</evidence>
<dbReference type="Pfam" id="PF02518">
    <property type="entry name" value="HATPase_c"/>
    <property type="match status" value="1"/>
</dbReference>
<feature type="transmembrane region" description="Helical" evidence="6">
    <location>
        <begin position="15"/>
        <end position="32"/>
    </location>
</feature>
<proteinExistence type="predicted"/>
<evidence type="ECO:0000256" key="2">
    <source>
        <dbReference type="ARBA" id="ARBA00012438"/>
    </source>
</evidence>
<sequence length="685" mass="78302">MESVRKVYQYAEPNLTVIGWMGFLGYPAYYYVWQYLFPQPYESLSLRIICSLLFAVIALRQYLPAYLQRYLPGYFAFSVPICLPFFFSYMMFKNDWSEVWVMSFMASIIIHVLVVYRTGLLLLQTTLAFIVSIFLAYGSSWSTIQEHMVWSYVAIFAFTYVFGNLFHLRSQIEHESRVSLAKSFGAGIAHEMRNPLSALKASLDVLESLLPVSQAKQSKQKVDVYELDDTSLKLAHEVILQANEAIRSGTETIDLLLTSIDQNRITNATYRKHSMQQVTQQALASFSYPSPADRLAIQPNLKEDFFFLGSDTLIKYALYNLLKNAFFHGKRDKFNITVELRRFNGFNQLILRDNGVGMSSEVSKQIFDDFYTQGKAGGYGLGLPFCLKVMRAIGGEIRCRSEVNEFTEFTLTFPPYESPAVNKIKLDMLKNKSVLYIGESIGLLTALDESSFYLGFNFRSKRLSKALKKAEYEFEYDIIFVDLDEKLADQQVLAEIESKLSFTQGRLVYLYDKKSEYRYGLESSIEFCPVEKAHCITQCSSIIDELIFDSPPTSRKLDLGQKSYHGKTLLLADDNHSMRAYTAILMQKYGFTVIEAQNGQEALERLQQSQVDLIVMDIEMPIMDGLTAAKEIRRMNSPLISIPIIGYTGDSSDEMAHKIHRSGINDYLIKPANSENLMLKVSKWL</sequence>
<feature type="transmembrane region" description="Helical" evidence="6">
    <location>
        <begin position="74"/>
        <end position="92"/>
    </location>
</feature>
<feature type="transmembrane region" description="Helical" evidence="6">
    <location>
        <begin position="44"/>
        <end position="62"/>
    </location>
</feature>
<reference evidence="9 10" key="1">
    <citation type="submission" date="2018-11" db="EMBL/GenBank/DDBJ databases">
        <title>Vibrio ponticus strain CAIM 1751 pathogenic for the snapper Lutjanus guttatus.</title>
        <authorList>
            <person name="Soto-Rodriguez S."/>
            <person name="Lozano-Olvera R."/>
            <person name="Gomez-Gil B."/>
        </authorList>
    </citation>
    <scope>NUCLEOTIDE SEQUENCE [LARGE SCALE GENOMIC DNA]</scope>
    <source>
        <strain evidence="9 10">CAIM 1751</strain>
    </source>
</reference>
<dbReference type="EC" id="2.7.13.3" evidence="2"/>
<evidence type="ECO:0000256" key="1">
    <source>
        <dbReference type="ARBA" id="ARBA00000085"/>
    </source>
</evidence>
<feature type="modified residue" description="4-aspartylphosphate" evidence="5">
    <location>
        <position position="617"/>
    </location>
</feature>
<dbReference type="InterPro" id="IPR003594">
    <property type="entry name" value="HATPase_dom"/>
</dbReference>
<dbReference type="InterPro" id="IPR004358">
    <property type="entry name" value="Sig_transdc_His_kin-like_C"/>
</dbReference>
<evidence type="ECO:0000313" key="9">
    <source>
        <dbReference type="EMBL" id="ROV60644.1"/>
    </source>
</evidence>
<dbReference type="SUPFAM" id="SSF52172">
    <property type="entry name" value="CheY-like"/>
    <property type="match status" value="1"/>
</dbReference>
<keyword evidence="6" id="KW-0812">Transmembrane</keyword>
<keyword evidence="3 5" id="KW-0597">Phosphoprotein</keyword>
<dbReference type="InterPro" id="IPR036890">
    <property type="entry name" value="HATPase_C_sf"/>
</dbReference>
<evidence type="ECO:0000313" key="10">
    <source>
        <dbReference type="Proteomes" id="UP000278792"/>
    </source>
</evidence>
<dbReference type="InterPro" id="IPR003661">
    <property type="entry name" value="HisK_dim/P_dom"/>
</dbReference>